<dbReference type="OrthoDB" id="1926132at2759"/>
<sequence length="230" mass="26299">MEKPTKSLSKLFSFLPKSATISFQNQPPYSPGRERRFSGSIIPVIPVEARRRSSKHGGFDAQDPTSPKVSCIGQIKHKKKLHKLKSANKIIPSLQEEKKKKTPPRRATSFRNIFRNTKPEKKYDVSTKKPPLPKLPDRAPALGQMMRFASGRDSFSDFNWNAYDVKGKPDHRDFYSDDEREDSDDEEDHVFVPHSAPMMIGGGVMVQPKKEVNLWKRRTMDPPKPLQVMV</sequence>
<feature type="compositionally biased region" description="Basic and acidic residues" evidence="1">
    <location>
        <begin position="166"/>
        <end position="177"/>
    </location>
</feature>
<dbReference type="AlphaFoldDB" id="A0A7J7KZ84"/>
<evidence type="ECO:0000313" key="3">
    <source>
        <dbReference type="Proteomes" id="UP000541444"/>
    </source>
</evidence>
<dbReference type="PANTHER" id="PTHR34779:SF1">
    <property type="entry name" value="OS09G0542900 PROTEIN"/>
    <property type="match status" value="1"/>
</dbReference>
<feature type="region of interest" description="Disordered" evidence="1">
    <location>
        <begin position="166"/>
        <end position="190"/>
    </location>
</feature>
<evidence type="ECO:0000256" key="1">
    <source>
        <dbReference type="SAM" id="MobiDB-lite"/>
    </source>
</evidence>
<dbReference type="InterPro" id="IPR038796">
    <property type="entry name" value="At1g76070-like"/>
</dbReference>
<gene>
    <name evidence="2" type="ORF">GIB67_028234</name>
</gene>
<organism evidence="2 3">
    <name type="scientific">Kingdonia uniflora</name>
    <dbReference type="NCBI Taxonomy" id="39325"/>
    <lineage>
        <taxon>Eukaryota</taxon>
        <taxon>Viridiplantae</taxon>
        <taxon>Streptophyta</taxon>
        <taxon>Embryophyta</taxon>
        <taxon>Tracheophyta</taxon>
        <taxon>Spermatophyta</taxon>
        <taxon>Magnoliopsida</taxon>
        <taxon>Ranunculales</taxon>
        <taxon>Circaeasteraceae</taxon>
        <taxon>Kingdonia</taxon>
    </lineage>
</organism>
<comment type="caution">
    <text evidence="2">The sequence shown here is derived from an EMBL/GenBank/DDBJ whole genome shotgun (WGS) entry which is preliminary data.</text>
</comment>
<keyword evidence="3" id="KW-1185">Reference proteome</keyword>
<accession>A0A7J7KZ84</accession>
<dbReference type="Proteomes" id="UP000541444">
    <property type="component" value="Unassembled WGS sequence"/>
</dbReference>
<feature type="compositionally biased region" description="Acidic residues" evidence="1">
    <location>
        <begin position="178"/>
        <end position="188"/>
    </location>
</feature>
<name>A0A7J7KZ84_9MAGN</name>
<dbReference type="PANTHER" id="PTHR34779">
    <property type="entry name" value="OS09G0542900 PROTEIN"/>
    <property type="match status" value="1"/>
</dbReference>
<evidence type="ECO:0000313" key="2">
    <source>
        <dbReference type="EMBL" id="KAF6135663.1"/>
    </source>
</evidence>
<protein>
    <recommendedName>
        <fullName evidence="4">Syringolide-induced protein 14-1-1</fullName>
    </recommendedName>
</protein>
<proteinExistence type="predicted"/>
<feature type="region of interest" description="Disordered" evidence="1">
    <location>
        <begin position="52"/>
        <end position="72"/>
    </location>
</feature>
<evidence type="ECO:0008006" key="4">
    <source>
        <dbReference type="Google" id="ProtNLM"/>
    </source>
</evidence>
<dbReference type="EMBL" id="JACGCM010002781">
    <property type="protein sequence ID" value="KAF6135663.1"/>
    <property type="molecule type" value="Genomic_DNA"/>
</dbReference>
<reference evidence="2 3" key="1">
    <citation type="journal article" date="2020" name="IScience">
        <title>Genome Sequencing of the Endangered Kingdonia uniflora (Circaeasteraceae, Ranunculales) Reveals Potential Mechanisms of Evolutionary Specialization.</title>
        <authorList>
            <person name="Sun Y."/>
            <person name="Deng T."/>
            <person name="Zhang A."/>
            <person name="Moore M.J."/>
            <person name="Landis J.B."/>
            <person name="Lin N."/>
            <person name="Zhang H."/>
            <person name="Zhang X."/>
            <person name="Huang J."/>
            <person name="Zhang X."/>
            <person name="Sun H."/>
            <person name="Wang H."/>
        </authorList>
    </citation>
    <scope>NUCLEOTIDE SEQUENCE [LARGE SCALE GENOMIC DNA]</scope>
    <source>
        <strain evidence="2">TB1705</strain>
        <tissue evidence="2">Leaf</tissue>
    </source>
</reference>